<name>A0AAG5DC72_ANOAO</name>
<organism evidence="2 3">
    <name type="scientific">Anopheles atroparvus</name>
    <name type="common">European mosquito</name>
    <dbReference type="NCBI Taxonomy" id="41427"/>
    <lineage>
        <taxon>Eukaryota</taxon>
        <taxon>Metazoa</taxon>
        <taxon>Ecdysozoa</taxon>
        <taxon>Arthropoda</taxon>
        <taxon>Hexapoda</taxon>
        <taxon>Insecta</taxon>
        <taxon>Pterygota</taxon>
        <taxon>Neoptera</taxon>
        <taxon>Endopterygota</taxon>
        <taxon>Diptera</taxon>
        <taxon>Nematocera</taxon>
        <taxon>Culicoidea</taxon>
        <taxon>Culicidae</taxon>
        <taxon>Anophelinae</taxon>
        <taxon>Anopheles</taxon>
    </lineage>
</organism>
<dbReference type="Proteomes" id="UP000075880">
    <property type="component" value="Unassembled WGS sequence"/>
</dbReference>
<protein>
    <submittedName>
        <fullName evidence="2">Uncharacterized protein</fullName>
    </submittedName>
</protein>
<evidence type="ECO:0000256" key="1">
    <source>
        <dbReference type="SAM" id="MobiDB-lite"/>
    </source>
</evidence>
<proteinExistence type="predicted"/>
<dbReference type="EnsemblMetazoa" id="ENSAATROPT009278">
    <property type="protein sequence ID" value="ENSAATROPP008394"/>
    <property type="gene ID" value="ENSAATROPG007555"/>
</dbReference>
<sequence>MDRGCRGVLPSLGQRRCSSPVAAAHRRPEFGRSLARNRRPARRRLAPALAHTFLRPWKTKFPRGRRADAASGYAPHRPARLQSRDSGSRSGRCDRPDSATPGRTPCSRGPRYYQVLSLYLRSCEPPPELVPTPFSRGRTGRAVPPTRCRRTEQLHARKLSRPGSAPVPLPTLRECHACRCSTSDRGRPRRWRSDPTGSNDSDAGG</sequence>
<feature type="region of interest" description="Disordered" evidence="1">
    <location>
        <begin position="60"/>
        <end position="108"/>
    </location>
</feature>
<feature type="region of interest" description="Disordered" evidence="1">
    <location>
        <begin position="1"/>
        <end position="41"/>
    </location>
</feature>
<evidence type="ECO:0000313" key="2">
    <source>
        <dbReference type="EnsemblMetazoa" id="ENSAATROPP008394"/>
    </source>
</evidence>
<feature type="region of interest" description="Disordered" evidence="1">
    <location>
        <begin position="181"/>
        <end position="205"/>
    </location>
</feature>
<dbReference type="AlphaFoldDB" id="A0AAG5DC72"/>
<feature type="compositionally biased region" description="Basic and acidic residues" evidence="1">
    <location>
        <begin position="82"/>
        <end position="97"/>
    </location>
</feature>
<accession>A0AAG5DC72</accession>
<reference evidence="2" key="1">
    <citation type="submission" date="2024-04" db="UniProtKB">
        <authorList>
            <consortium name="EnsemblMetazoa"/>
        </authorList>
    </citation>
    <scope>IDENTIFICATION</scope>
    <source>
        <strain evidence="2">EBRO</strain>
    </source>
</reference>
<evidence type="ECO:0000313" key="3">
    <source>
        <dbReference type="Proteomes" id="UP000075880"/>
    </source>
</evidence>
<keyword evidence="3" id="KW-1185">Reference proteome</keyword>
<feature type="compositionally biased region" description="Polar residues" evidence="1">
    <location>
        <begin position="195"/>
        <end position="205"/>
    </location>
</feature>